<dbReference type="VEuPathDB" id="FungiDB:AFLA_001770"/>
<dbReference type="VEuPathDB" id="FungiDB:F9C07_2256022"/>
<sequence>MTYVLYIPLFISKSSIEVLSPPQTPLSTNIPGDTISEKEALPEHFDGHLSAGWKVVYRQDYTQHQKVFLCSNWAYLRLEDKLKPNQMFPYDDQDPDDTTGYTVDEYVKKLDREFGLVVCGFNDPARICIIWSPGGSHKSVGHIQVKYNGNWESKISTEYWVITHGEDDFQHLTNGNLVKMQAFKRG</sequence>
<reference evidence="2" key="1">
    <citation type="journal article" date="2021" name="G3 (Bethesda)">
        <title>Chromosome assembled and annotated genome sequence of Aspergillus flavus NRRL 3357.</title>
        <authorList>
            <person name="Skerker J.M."/>
            <person name="Pianalto K.M."/>
            <person name="Mondo S.J."/>
            <person name="Yang K."/>
            <person name="Arkin A.P."/>
            <person name="Keller N.P."/>
            <person name="Grigoriev I.V."/>
            <person name="Louise Glass N.L."/>
        </authorList>
    </citation>
    <scope>NUCLEOTIDE SEQUENCE [LARGE SCALE GENOMIC DNA]</scope>
    <source>
        <strain evidence="2">ATCC 200026 / FGSC A1120 / IAM 13836 / NRRL 3357 / JCM 12722 / SRRC 167</strain>
    </source>
</reference>
<dbReference type="AlphaFoldDB" id="A0A7U2QZ05"/>
<dbReference type="Proteomes" id="UP000596276">
    <property type="component" value="Chromosome 4"/>
</dbReference>
<evidence type="ECO:0000313" key="1">
    <source>
        <dbReference type="EMBL" id="QRD89427.1"/>
    </source>
</evidence>
<name>A0A7U2QZ05_ASPFN</name>
<keyword evidence="2" id="KW-1185">Reference proteome</keyword>
<evidence type="ECO:0000313" key="2">
    <source>
        <dbReference type="Proteomes" id="UP000596276"/>
    </source>
</evidence>
<protein>
    <submittedName>
        <fullName evidence="1">Uncharacterized protein</fullName>
    </submittedName>
</protein>
<dbReference type="EMBL" id="CP044618">
    <property type="protein sequence ID" value="QRD89427.1"/>
    <property type="molecule type" value="Genomic_DNA"/>
</dbReference>
<proteinExistence type="predicted"/>
<organism evidence="1 2">
    <name type="scientific">Aspergillus flavus (strain ATCC 200026 / FGSC A1120 / IAM 13836 / NRRL 3357 / JCM 12722 / SRRC 167)</name>
    <dbReference type="NCBI Taxonomy" id="332952"/>
    <lineage>
        <taxon>Eukaryota</taxon>
        <taxon>Fungi</taxon>
        <taxon>Dikarya</taxon>
        <taxon>Ascomycota</taxon>
        <taxon>Pezizomycotina</taxon>
        <taxon>Eurotiomycetes</taxon>
        <taxon>Eurotiomycetidae</taxon>
        <taxon>Eurotiales</taxon>
        <taxon>Aspergillaceae</taxon>
        <taxon>Aspergillus</taxon>
        <taxon>Aspergillus subgen. Circumdati</taxon>
    </lineage>
</organism>
<gene>
    <name evidence="1" type="ORF">F9C07_2256022</name>
</gene>
<accession>A0A7U2QZ05</accession>